<reference evidence="1 2" key="1">
    <citation type="submission" date="2016-10" db="EMBL/GenBank/DDBJ databases">
        <authorList>
            <person name="de Groot N.N."/>
        </authorList>
    </citation>
    <scope>NUCLEOTIDE SEQUENCE [LARGE SCALE GENOMIC DNA]</scope>
    <source>
        <strain evidence="1 2">CECT 7543</strain>
    </source>
</reference>
<dbReference type="InterPro" id="IPR036709">
    <property type="entry name" value="Autotransporte_beta_dom_sf"/>
</dbReference>
<gene>
    <name evidence="1" type="ORF">SAMN04489798_4471</name>
</gene>
<dbReference type="Gene3D" id="2.40.128.130">
    <property type="entry name" value="Autotransporter beta-domain"/>
    <property type="match status" value="1"/>
</dbReference>
<keyword evidence="1" id="KW-0645">Protease</keyword>
<organism evidence="1 2">
    <name type="scientific">Pseudomonas arsenicoxydans</name>
    <dbReference type="NCBI Taxonomy" id="702115"/>
    <lineage>
        <taxon>Bacteria</taxon>
        <taxon>Pseudomonadati</taxon>
        <taxon>Pseudomonadota</taxon>
        <taxon>Gammaproteobacteria</taxon>
        <taxon>Pseudomonadales</taxon>
        <taxon>Pseudomonadaceae</taxon>
        <taxon>Pseudomonas</taxon>
    </lineage>
</organism>
<accession>A0A1H0P9T0</accession>
<evidence type="ECO:0000313" key="2">
    <source>
        <dbReference type="Proteomes" id="UP000198827"/>
    </source>
</evidence>
<evidence type="ECO:0000313" key="1">
    <source>
        <dbReference type="EMBL" id="SDP01744.1"/>
    </source>
</evidence>
<proteinExistence type="predicted"/>
<keyword evidence="1" id="KW-0378">Hydrolase</keyword>
<dbReference type="GO" id="GO:0008233">
    <property type="term" value="F:peptidase activity"/>
    <property type="evidence" value="ECO:0007669"/>
    <property type="project" value="UniProtKB-KW"/>
</dbReference>
<dbReference type="Proteomes" id="UP000198827">
    <property type="component" value="Chromosome I"/>
</dbReference>
<sequence>MVRDAALVGAHASLALSRDIRVNLDYTGQLASREKIHGVGLSLNWQF</sequence>
<name>A0A1H0P9T0_9PSED</name>
<dbReference type="GO" id="GO:0006508">
    <property type="term" value="P:proteolysis"/>
    <property type="evidence" value="ECO:0007669"/>
    <property type="project" value="UniProtKB-KW"/>
</dbReference>
<protein>
    <submittedName>
        <fullName evidence="1">Subtilase-type serine protease</fullName>
    </submittedName>
</protein>
<dbReference type="SUPFAM" id="SSF103515">
    <property type="entry name" value="Autotransporter"/>
    <property type="match status" value="1"/>
</dbReference>
<dbReference type="EMBL" id="LT629705">
    <property type="protein sequence ID" value="SDP01744.1"/>
    <property type="molecule type" value="Genomic_DNA"/>
</dbReference>
<dbReference type="AlphaFoldDB" id="A0A1H0P9T0"/>